<comment type="domain">
    <text evidence="10">The C-terminal domain binds 2 Fe-S clusters but is otherwise mostly in an intrinsically disordered conformation.</text>
</comment>
<comment type="similarity">
    <text evidence="2 10">Belongs to the anamorsin family.</text>
</comment>
<proteinExistence type="inferred from homology"/>
<dbReference type="GO" id="GO:0016226">
    <property type="term" value="P:iron-sulfur cluster assembly"/>
    <property type="evidence" value="ECO:0007669"/>
    <property type="project" value="UniProtKB-UniRule"/>
</dbReference>
<dbReference type="Pfam" id="PF05093">
    <property type="entry name" value="CIAPIN1"/>
    <property type="match status" value="1"/>
</dbReference>
<feature type="domain" description="Anamorsin C-terminal" evidence="12">
    <location>
        <begin position="233"/>
        <end position="329"/>
    </location>
</feature>
<evidence type="ECO:0000259" key="12">
    <source>
        <dbReference type="Pfam" id="PF05093"/>
    </source>
</evidence>
<evidence type="ECO:0000256" key="7">
    <source>
        <dbReference type="ARBA" id="ARBA00023004"/>
    </source>
</evidence>
<keyword evidence="3 10" id="KW-0004">4Fe-4S</keyword>
<feature type="region of interest" description="Fe-S binding site B" evidence="10">
    <location>
        <begin position="299"/>
        <end position="313"/>
    </location>
</feature>
<dbReference type="GO" id="GO:0051539">
    <property type="term" value="F:4 iron, 4 sulfur cluster binding"/>
    <property type="evidence" value="ECO:0007669"/>
    <property type="project" value="UniProtKB-KW"/>
</dbReference>
<dbReference type="PANTHER" id="PTHR13273">
    <property type="entry name" value="ANAMORSIN"/>
    <property type="match status" value="1"/>
</dbReference>
<dbReference type="STRING" id="1447883.A0A2B7XZA0"/>
<organism evidence="14 15">
    <name type="scientific">Polytolypa hystricis (strain UAMH7299)</name>
    <dbReference type="NCBI Taxonomy" id="1447883"/>
    <lineage>
        <taxon>Eukaryota</taxon>
        <taxon>Fungi</taxon>
        <taxon>Dikarya</taxon>
        <taxon>Ascomycota</taxon>
        <taxon>Pezizomycotina</taxon>
        <taxon>Eurotiomycetes</taxon>
        <taxon>Eurotiomycetidae</taxon>
        <taxon>Onygenales</taxon>
        <taxon>Onygenales incertae sedis</taxon>
        <taxon>Polytolypa</taxon>
    </lineage>
</organism>
<dbReference type="InterPro" id="IPR007785">
    <property type="entry name" value="Anamorsin"/>
</dbReference>
<dbReference type="EMBL" id="PDNA01000100">
    <property type="protein sequence ID" value="PGH13797.1"/>
    <property type="molecule type" value="Genomic_DNA"/>
</dbReference>
<dbReference type="GO" id="GO:0005758">
    <property type="term" value="C:mitochondrial intermembrane space"/>
    <property type="evidence" value="ECO:0007669"/>
    <property type="project" value="UniProtKB-SubCell"/>
</dbReference>
<evidence type="ECO:0000256" key="10">
    <source>
        <dbReference type="HAMAP-Rule" id="MF_03115"/>
    </source>
</evidence>
<comment type="subcellular location">
    <subcellularLocation>
        <location evidence="10">Cytoplasm</location>
    </subcellularLocation>
    <subcellularLocation>
        <location evidence="10">Mitochondrion intermembrane space</location>
    </subcellularLocation>
</comment>
<feature type="domain" description="Fe-S cluster assembly protein Dre2 N-terminal" evidence="13">
    <location>
        <begin position="27"/>
        <end position="158"/>
    </location>
</feature>
<evidence type="ECO:0000313" key="15">
    <source>
        <dbReference type="Proteomes" id="UP000224634"/>
    </source>
</evidence>
<dbReference type="GO" id="GO:0046872">
    <property type="term" value="F:metal ion binding"/>
    <property type="evidence" value="ECO:0007669"/>
    <property type="project" value="UniProtKB-KW"/>
</dbReference>
<dbReference type="GO" id="GO:0051537">
    <property type="term" value="F:2 iron, 2 sulfur cluster binding"/>
    <property type="evidence" value="ECO:0007669"/>
    <property type="project" value="UniProtKB-UniRule"/>
</dbReference>
<keyword evidence="4 10" id="KW-0963">Cytoplasm</keyword>
<feature type="short sequence motif" description="Cx2C motif 1" evidence="10">
    <location>
        <begin position="299"/>
        <end position="302"/>
    </location>
</feature>
<evidence type="ECO:0000256" key="6">
    <source>
        <dbReference type="ARBA" id="ARBA00022723"/>
    </source>
</evidence>
<dbReference type="InterPro" id="IPR031838">
    <property type="entry name" value="Dre2_N"/>
</dbReference>
<dbReference type="PANTHER" id="PTHR13273:SF14">
    <property type="entry name" value="ANAMORSIN"/>
    <property type="match status" value="1"/>
</dbReference>
<dbReference type="HAMAP" id="MF_03115">
    <property type="entry name" value="Anamorsin"/>
    <property type="match status" value="1"/>
</dbReference>
<comment type="domain">
    <text evidence="10">The twin Cx2C motifs are involved in the recognition by the mitochondrial MIA40-ERV1 disulfide relay system. The formation of 2 disulfide bonds in the Cx2C motifs through dithiol/disulfide exchange reactions effectively traps the protein in the mitochondrial intermembrane space.</text>
</comment>
<comment type="cofactor">
    <cofactor evidence="1 10">
        <name>[4Fe-4S] cluster</name>
        <dbReference type="ChEBI" id="CHEBI:49883"/>
    </cofactor>
</comment>
<comment type="domain">
    <text evidence="10">The N-terminal domain has structural similarity with S-adenosyl-L-methionine-dependent methyltransferases, but does not bind S-adenosyl-L-methionine. It is required for correct assembly of the 2 Fe-S clusters.</text>
</comment>
<keyword evidence="5 10" id="KW-0001">2Fe-2S</keyword>
<dbReference type="Proteomes" id="UP000224634">
    <property type="component" value="Unassembled WGS sequence"/>
</dbReference>
<keyword evidence="6 10" id="KW-0479">Metal-binding</keyword>
<feature type="binding site" evidence="10">
    <location>
        <position position="249"/>
    </location>
    <ligand>
        <name>[2Fe-2S] cluster</name>
        <dbReference type="ChEBI" id="CHEBI:190135"/>
    </ligand>
</feature>
<keyword evidence="9 10" id="KW-0496">Mitochondrion</keyword>
<keyword evidence="15" id="KW-1185">Reference proteome</keyword>
<dbReference type="Gene3D" id="3.40.50.11000">
    <property type="entry name" value="Fe-S cluster assembly protein Dre2, N-terminal domain"/>
    <property type="match status" value="1"/>
</dbReference>
<dbReference type="AlphaFoldDB" id="A0A2B7XZA0"/>
<feature type="binding site" evidence="10">
    <location>
        <position position="254"/>
    </location>
    <ligand>
        <name>[2Fe-2S] cluster</name>
        <dbReference type="ChEBI" id="CHEBI:190135"/>
    </ligand>
</feature>
<comment type="cofactor">
    <cofactor evidence="10">
        <name>[2Fe-2S] cluster</name>
        <dbReference type="ChEBI" id="CHEBI:190135"/>
    </cofactor>
</comment>
<gene>
    <name evidence="14" type="ORF">AJ80_06185</name>
</gene>
<protein>
    <submittedName>
        <fullName evidence="14">Uncharacterized protein</fullName>
    </submittedName>
</protein>
<reference evidence="14 15" key="1">
    <citation type="submission" date="2017-10" db="EMBL/GenBank/DDBJ databases">
        <title>Comparative genomics in systemic dimorphic fungi from Ajellomycetaceae.</title>
        <authorList>
            <person name="Munoz J.F."/>
            <person name="Mcewen J.G."/>
            <person name="Clay O.K."/>
            <person name="Cuomo C.A."/>
        </authorList>
    </citation>
    <scope>NUCLEOTIDE SEQUENCE [LARGE SCALE GENOMIC DNA]</scope>
    <source>
        <strain evidence="14 15">UAMH7299</strain>
    </source>
</reference>
<evidence type="ECO:0000256" key="11">
    <source>
        <dbReference type="SAM" id="MobiDB-lite"/>
    </source>
</evidence>
<evidence type="ECO:0000256" key="5">
    <source>
        <dbReference type="ARBA" id="ARBA00022714"/>
    </source>
</evidence>
<feature type="binding site" evidence="10">
    <location>
        <position position="313"/>
    </location>
    <ligand>
        <name>[4Fe-4S] cluster</name>
        <dbReference type="ChEBI" id="CHEBI:49883"/>
    </ligand>
</feature>
<comment type="caution">
    <text evidence="14">The sequence shown here is derived from an EMBL/GenBank/DDBJ whole genome shotgun (WGS) entry which is preliminary data.</text>
</comment>
<feature type="region of interest" description="Disordered" evidence="11">
    <location>
        <begin position="155"/>
        <end position="178"/>
    </location>
</feature>
<feature type="short sequence motif" description="Cx2C motif 2" evidence="10">
    <location>
        <begin position="310"/>
        <end position="313"/>
    </location>
</feature>
<feature type="binding site" evidence="10">
    <location>
        <position position="238"/>
    </location>
    <ligand>
        <name>[2Fe-2S] cluster</name>
        <dbReference type="ChEBI" id="CHEBI:190135"/>
    </ligand>
</feature>
<evidence type="ECO:0000313" key="14">
    <source>
        <dbReference type="EMBL" id="PGH13797.1"/>
    </source>
</evidence>
<name>A0A2B7XZA0_POLH7</name>
<dbReference type="Pfam" id="PF16803">
    <property type="entry name" value="DRE2_N"/>
    <property type="match status" value="1"/>
</dbReference>
<evidence type="ECO:0000256" key="3">
    <source>
        <dbReference type="ARBA" id="ARBA00022485"/>
    </source>
</evidence>
<feature type="binding site" evidence="10">
    <location>
        <position position="299"/>
    </location>
    <ligand>
        <name>[4Fe-4S] cluster</name>
        <dbReference type="ChEBI" id="CHEBI:49883"/>
    </ligand>
</feature>
<feature type="binding site" evidence="10">
    <location>
        <position position="310"/>
    </location>
    <ligand>
        <name>[4Fe-4S] cluster</name>
        <dbReference type="ChEBI" id="CHEBI:49883"/>
    </ligand>
</feature>
<keyword evidence="8 10" id="KW-0411">Iron-sulfur</keyword>
<sequence>MAPSVVLDMQDDLDFQTGVPPKAPALRSLLLSPPALAAHPETLNTVLSSHSQESTDLQMLDRLAMGLVSLPVATYDAIIVLAAPQSSSVETSRLLTRELIQSVAQALRPGGILKGQDGSLGNTDATFGTEAVLAGLIPDSTGNFTKPAFSAQQSVPLKLGRKKKKPEQTSSPPVKEELKKVAVSSTPALPSGVGLIDFSDDFGTPVEDAAGSDDELIDEEELLDEDDMGRLIIQPPECRPKAGKRRRACKDCSCGLAQKLNAEDVDKRAQADKTLDTMKLASNDLAEVDFTIQGKVGSCGSCALGDAFRCDGCPYIGLPAFKPGEEVRLLNNDIQL</sequence>
<evidence type="ECO:0000256" key="8">
    <source>
        <dbReference type="ARBA" id="ARBA00023014"/>
    </source>
</evidence>
<feature type="binding site" evidence="10">
    <location>
        <position position="252"/>
    </location>
    <ligand>
        <name>[2Fe-2S] cluster</name>
        <dbReference type="ChEBI" id="CHEBI:190135"/>
    </ligand>
</feature>
<comment type="caution">
    <text evidence="10">Lacks conserved residue(s) required for the propagation of feature annotation.</text>
</comment>
<dbReference type="InterPro" id="IPR046408">
    <property type="entry name" value="CIAPIN1"/>
</dbReference>
<feature type="region of interest" description="Fe-S binding site A" evidence="10">
    <location>
        <begin position="238"/>
        <end position="254"/>
    </location>
</feature>
<dbReference type="OrthoDB" id="311633at2759"/>
<evidence type="ECO:0000256" key="9">
    <source>
        <dbReference type="ARBA" id="ARBA00023128"/>
    </source>
</evidence>
<evidence type="ECO:0000256" key="1">
    <source>
        <dbReference type="ARBA" id="ARBA00001966"/>
    </source>
</evidence>
<feature type="binding site" evidence="10">
    <location>
        <position position="302"/>
    </location>
    <ligand>
        <name>[4Fe-4S] cluster</name>
        <dbReference type="ChEBI" id="CHEBI:49883"/>
    </ligand>
</feature>
<dbReference type="GO" id="GO:0009055">
    <property type="term" value="F:electron transfer activity"/>
    <property type="evidence" value="ECO:0007669"/>
    <property type="project" value="UniProtKB-UniRule"/>
</dbReference>
<evidence type="ECO:0000256" key="4">
    <source>
        <dbReference type="ARBA" id="ARBA00022490"/>
    </source>
</evidence>
<accession>A0A2B7XZA0</accession>
<evidence type="ECO:0000259" key="13">
    <source>
        <dbReference type="Pfam" id="PF16803"/>
    </source>
</evidence>
<evidence type="ECO:0000256" key="2">
    <source>
        <dbReference type="ARBA" id="ARBA00008169"/>
    </source>
</evidence>
<keyword evidence="7 10" id="KW-0408">Iron</keyword>